<dbReference type="EMBL" id="QJKB01000002">
    <property type="protein sequence ID" value="PXX45329.1"/>
    <property type="molecule type" value="Genomic_DNA"/>
</dbReference>
<evidence type="ECO:0000313" key="3">
    <source>
        <dbReference type="Proteomes" id="UP000247792"/>
    </source>
</evidence>
<dbReference type="Proteomes" id="UP000247792">
    <property type="component" value="Unassembled WGS sequence"/>
</dbReference>
<dbReference type="RefSeq" id="WP_170133473.1">
    <property type="nucleotide sequence ID" value="NZ_QJKB01000002.1"/>
</dbReference>
<keyword evidence="3" id="KW-1185">Reference proteome</keyword>
<reference evidence="2 3" key="1">
    <citation type="submission" date="2018-05" db="EMBL/GenBank/DDBJ databases">
        <title>Genomic Encyclopedia of Type Strains, Phase IV (KMG-IV): sequencing the most valuable type-strain genomes for metagenomic binning, comparative biology and taxonomic classification.</title>
        <authorList>
            <person name="Goeker M."/>
        </authorList>
    </citation>
    <scope>NUCLEOTIDE SEQUENCE [LARGE SCALE GENOMIC DNA]</scope>
    <source>
        <strain evidence="2 3">DSM 19792</strain>
    </source>
</reference>
<name>A0A318J8A7_9BURK</name>
<gene>
    <name evidence="2" type="ORF">DFR42_102557</name>
</gene>
<comment type="caution">
    <text evidence="2">The sequence shown here is derived from an EMBL/GenBank/DDBJ whole genome shotgun (WGS) entry which is preliminary data.</text>
</comment>
<proteinExistence type="predicted"/>
<protein>
    <submittedName>
        <fullName evidence="2">Uncharacterized protein</fullName>
    </submittedName>
</protein>
<feature type="compositionally biased region" description="Basic and acidic residues" evidence="1">
    <location>
        <begin position="1"/>
        <end position="13"/>
    </location>
</feature>
<accession>A0A318J8A7</accession>
<evidence type="ECO:0000313" key="2">
    <source>
        <dbReference type="EMBL" id="PXX45329.1"/>
    </source>
</evidence>
<organism evidence="2 3">
    <name type="scientific">Undibacterium pigrum</name>
    <dbReference type="NCBI Taxonomy" id="401470"/>
    <lineage>
        <taxon>Bacteria</taxon>
        <taxon>Pseudomonadati</taxon>
        <taxon>Pseudomonadota</taxon>
        <taxon>Betaproteobacteria</taxon>
        <taxon>Burkholderiales</taxon>
        <taxon>Oxalobacteraceae</taxon>
        <taxon>Undibacterium</taxon>
    </lineage>
</organism>
<evidence type="ECO:0000256" key="1">
    <source>
        <dbReference type="SAM" id="MobiDB-lite"/>
    </source>
</evidence>
<feature type="region of interest" description="Disordered" evidence="1">
    <location>
        <begin position="1"/>
        <end position="22"/>
    </location>
</feature>
<dbReference type="AlphaFoldDB" id="A0A318J8A7"/>
<sequence length="47" mass="5118">MKNTEQKTTEVEIKQSQPVQECEMRDLTDYEVLSVAGGPECDVGSGG</sequence>